<dbReference type="SUPFAM" id="SSF46785">
    <property type="entry name" value="Winged helix' DNA-binding domain"/>
    <property type="match status" value="1"/>
</dbReference>
<evidence type="ECO:0000313" key="2">
    <source>
        <dbReference type="Proteomes" id="UP000034783"/>
    </source>
</evidence>
<dbReference type="InterPro" id="IPR036390">
    <property type="entry name" value="WH_DNA-bd_sf"/>
</dbReference>
<dbReference type="InterPro" id="IPR036388">
    <property type="entry name" value="WH-like_DNA-bd_sf"/>
</dbReference>
<dbReference type="Proteomes" id="UP000034783">
    <property type="component" value="Unassembled WGS sequence"/>
</dbReference>
<accession>A0A0G1JDU5</accession>
<gene>
    <name evidence="1" type="ORF">UW65_C0012G0009</name>
</gene>
<dbReference type="AlphaFoldDB" id="A0A0G1JDU5"/>
<comment type="caution">
    <text evidence="1">The sequence shown here is derived from an EMBL/GenBank/DDBJ whole genome shotgun (WGS) entry which is preliminary data.</text>
</comment>
<evidence type="ECO:0000313" key="1">
    <source>
        <dbReference type="EMBL" id="KKT69791.1"/>
    </source>
</evidence>
<evidence type="ECO:0008006" key="3">
    <source>
        <dbReference type="Google" id="ProtNLM"/>
    </source>
</evidence>
<reference evidence="1 2" key="1">
    <citation type="journal article" date="2015" name="Nature">
        <title>rRNA introns, odd ribosomes, and small enigmatic genomes across a large radiation of phyla.</title>
        <authorList>
            <person name="Brown C.T."/>
            <person name="Hug L.A."/>
            <person name="Thomas B.C."/>
            <person name="Sharon I."/>
            <person name="Castelle C.J."/>
            <person name="Singh A."/>
            <person name="Wilkins M.J."/>
            <person name="Williams K.H."/>
            <person name="Banfield J.F."/>
        </authorList>
    </citation>
    <scope>NUCLEOTIDE SEQUENCE [LARGE SCALE GENOMIC DNA]</scope>
</reference>
<proteinExistence type="predicted"/>
<protein>
    <recommendedName>
        <fullName evidence="3">Fido domain-containing protein</fullName>
    </recommendedName>
</protein>
<dbReference type="EMBL" id="LCJD01000012">
    <property type="protein sequence ID" value="KKT69791.1"/>
    <property type="molecule type" value="Genomic_DNA"/>
</dbReference>
<sequence>MFLPEYTITNKILKNIASVEYAKAIAENTPILPSLEESVQKDAAFRLIKTLAQDMAKTFTDNDIKMGLDGIETTLPKDLAGIIGAALDALESQEDYTNSTLKSLHEILTGSAGYRSQKIPNLVDPEEILADTIELMDWCQSIDALETHPVIFGGIIRARMEVISCFETYNPIVSNLFTRMALRWRGYGIKNFLKYEERFSADKQSYQKAVYSIFKDAGDLTAWLEYYSEILAYDAMDIKERVVLGERQTKTAVAQGITDLTERQMRILQFLHNYGTMINKDFGSLFPSISEDSVLRDLKVLIDRGLIEKSGSTKSSKYKLKS</sequence>
<dbReference type="Gene3D" id="1.10.10.10">
    <property type="entry name" value="Winged helix-like DNA-binding domain superfamily/Winged helix DNA-binding domain"/>
    <property type="match status" value="1"/>
</dbReference>
<name>A0A0G1JDU5_UNCKA</name>
<dbReference type="Gene3D" id="1.10.3290.10">
    <property type="entry name" value="Fido-like domain"/>
    <property type="match status" value="1"/>
</dbReference>
<dbReference type="InterPro" id="IPR036597">
    <property type="entry name" value="Fido-like_dom_sf"/>
</dbReference>
<organism evidence="1 2">
    <name type="scientific">candidate division WWE3 bacterium GW2011_GWB1_44_4</name>
    <dbReference type="NCBI Taxonomy" id="1619116"/>
    <lineage>
        <taxon>Bacteria</taxon>
        <taxon>Katanobacteria</taxon>
    </lineage>
</organism>